<dbReference type="InterPro" id="IPR044823">
    <property type="entry name" value="ASIL1/2-like"/>
</dbReference>
<evidence type="ECO:0000256" key="1">
    <source>
        <dbReference type="SAM" id="MobiDB-lite"/>
    </source>
</evidence>
<feature type="region of interest" description="Disordered" evidence="1">
    <location>
        <begin position="137"/>
        <end position="175"/>
    </location>
</feature>
<dbReference type="OrthoDB" id="1901794at2759"/>
<reference evidence="3 4" key="1">
    <citation type="submission" date="2014-04" db="EMBL/GenBank/DDBJ databases">
        <authorList>
            <consortium name="International Citrus Genome Consortium"/>
            <person name="Gmitter F."/>
            <person name="Chen C."/>
            <person name="Farmerie W."/>
            <person name="Harkins T."/>
            <person name="Desany B."/>
            <person name="Mohiuddin M."/>
            <person name="Kodira C."/>
            <person name="Borodovsky M."/>
            <person name="Lomsadze A."/>
            <person name="Burns P."/>
            <person name="Jenkins J."/>
            <person name="Prochnik S."/>
            <person name="Shu S."/>
            <person name="Chapman J."/>
            <person name="Pitluck S."/>
            <person name="Schmutz J."/>
            <person name="Rokhsar D."/>
        </authorList>
    </citation>
    <scope>NUCLEOTIDE SEQUENCE</scope>
</reference>
<feature type="region of interest" description="Disordered" evidence="1">
    <location>
        <begin position="219"/>
        <end position="254"/>
    </location>
</feature>
<dbReference type="InterPro" id="IPR001005">
    <property type="entry name" value="SANT/Myb"/>
</dbReference>
<accession>A0A067HCG4</accession>
<name>A0A067HCG4_CITSI</name>
<organism evidence="3 4">
    <name type="scientific">Citrus sinensis</name>
    <name type="common">Sweet orange</name>
    <name type="synonym">Citrus aurantium var. sinensis</name>
    <dbReference type="NCBI Taxonomy" id="2711"/>
    <lineage>
        <taxon>Eukaryota</taxon>
        <taxon>Viridiplantae</taxon>
        <taxon>Streptophyta</taxon>
        <taxon>Embryophyta</taxon>
        <taxon>Tracheophyta</taxon>
        <taxon>Spermatophyta</taxon>
        <taxon>Magnoliopsida</taxon>
        <taxon>eudicotyledons</taxon>
        <taxon>Gunneridae</taxon>
        <taxon>Pentapetalae</taxon>
        <taxon>rosids</taxon>
        <taxon>malvids</taxon>
        <taxon>Sapindales</taxon>
        <taxon>Rutaceae</taxon>
        <taxon>Aurantioideae</taxon>
        <taxon>Citrus</taxon>
    </lineage>
</organism>
<dbReference type="STRING" id="2711.A0A067HCG4"/>
<gene>
    <name evidence="3" type="ORF">CISIN_1g018620mg</name>
</gene>
<dbReference type="Gene3D" id="1.10.10.60">
    <property type="entry name" value="Homeodomain-like"/>
    <property type="match status" value="1"/>
</dbReference>
<evidence type="ECO:0000313" key="4">
    <source>
        <dbReference type="Proteomes" id="UP000027120"/>
    </source>
</evidence>
<dbReference type="FunFam" id="1.10.10.60:FF:000152">
    <property type="entry name" value="Trihelix transcription factor ASIL2"/>
    <property type="match status" value="1"/>
</dbReference>
<sequence length="353" mass="39245">MSSPPTPQDPIPQETPPPPPAPLPAPPVHTPSVNPRRLPPPCWSHDETVALIDAYRDKWYALRRGNLKATHWQEVADAVGRRCPAASPAKTAVQCRHKMEKLRKRYRTEIQRAKSMPLSRFSSSWVHFKRMDAMEKGPSVKADYNSDSGDDDDNDDEDDEDLNQDLYQDRSNFKNGVVNTRSVHNLYRNGINSGPSSGGGSGFRIRIPTGVSIAQPGPKIYAKIGTNPNPNPNPNFNHKPNFGSASGSGSGPAVNYGTRVLRGCDDTGTGMGKREREPVVAEMVAAIRMLGDGFVKMEQMKMEMAREIETMRMEMEMKRTEMILDSQQRIVEAFAKAVSEKSKKPKRMPDSES</sequence>
<dbReference type="PROSITE" id="PS50090">
    <property type="entry name" value="MYB_LIKE"/>
    <property type="match status" value="1"/>
</dbReference>
<feature type="compositionally biased region" description="Acidic residues" evidence="1">
    <location>
        <begin position="148"/>
        <end position="163"/>
    </location>
</feature>
<feature type="region of interest" description="Disordered" evidence="1">
    <location>
        <begin position="1"/>
        <end position="40"/>
    </location>
</feature>
<evidence type="ECO:0000313" key="3">
    <source>
        <dbReference type="EMBL" id="KDO85466.1"/>
    </source>
</evidence>
<dbReference type="KEGG" id="cit:102621992"/>
<feature type="compositionally biased region" description="Low complexity" evidence="1">
    <location>
        <begin position="234"/>
        <end position="247"/>
    </location>
</feature>
<dbReference type="AlphaFoldDB" id="A0A067HCG4"/>
<dbReference type="Proteomes" id="UP000027120">
    <property type="component" value="Unassembled WGS sequence"/>
</dbReference>
<dbReference type="InterPro" id="IPR044822">
    <property type="entry name" value="Myb_DNA-bind_4"/>
</dbReference>
<dbReference type="SMR" id="A0A067HCG4"/>
<dbReference type="PANTHER" id="PTHR31307">
    <property type="entry name" value="TRIHELIX TRANSCRIPTION FACTOR ASIL2"/>
    <property type="match status" value="1"/>
</dbReference>
<proteinExistence type="predicted"/>
<dbReference type="EMBL" id="KK784873">
    <property type="protein sequence ID" value="KDO85466.1"/>
    <property type="molecule type" value="Genomic_DNA"/>
</dbReference>
<dbReference type="eggNOG" id="KOG4282">
    <property type="taxonomic scope" value="Eukaryota"/>
</dbReference>
<evidence type="ECO:0000259" key="2">
    <source>
        <dbReference type="PROSITE" id="PS50090"/>
    </source>
</evidence>
<protein>
    <recommendedName>
        <fullName evidence="2">Myb-like domain-containing protein</fullName>
    </recommendedName>
</protein>
<feature type="compositionally biased region" description="Pro residues" evidence="1">
    <location>
        <begin position="1"/>
        <end position="29"/>
    </location>
</feature>
<keyword evidence="4" id="KW-1185">Reference proteome</keyword>
<dbReference type="SMART" id="SM00595">
    <property type="entry name" value="MADF"/>
    <property type="match status" value="1"/>
</dbReference>
<dbReference type="PANTHER" id="PTHR31307:SF49">
    <property type="entry name" value="ALCOHOL DEHYDROGENASE TRANSCRIPTION FACTOR MYB_SANT-LIKE FAMILY PROTEIN"/>
    <property type="match status" value="1"/>
</dbReference>
<dbReference type="Pfam" id="PF13837">
    <property type="entry name" value="Myb_DNA-bind_4"/>
    <property type="match status" value="1"/>
</dbReference>
<feature type="domain" description="Myb-like" evidence="2">
    <location>
        <begin position="43"/>
        <end position="103"/>
    </location>
</feature>
<dbReference type="PaxDb" id="2711-XP_006464404.1"/>